<evidence type="ECO:0000256" key="1">
    <source>
        <dbReference type="ARBA" id="ARBA00004141"/>
    </source>
</evidence>
<dbReference type="Pfam" id="PF00909">
    <property type="entry name" value="Ammonium_transp"/>
    <property type="match status" value="1"/>
</dbReference>
<dbReference type="PANTHER" id="PTHR11730">
    <property type="entry name" value="AMMONIUM TRANSPORTER"/>
    <property type="match status" value="1"/>
</dbReference>
<proteinExistence type="inferred from homology"/>
<reference evidence="10" key="1">
    <citation type="submission" date="2020-11" db="EMBL/GenBank/DDBJ databases">
        <authorList>
            <person name="Tran Van P."/>
        </authorList>
    </citation>
    <scope>NUCLEOTIDE SEQUENCE</scope>
</reference>
<dbReference type="GO" id="GO:0005886">
    <property type="term" value="C:plasma membrane"/>
    <property type="evidence" value="ECO:0007669"/>
    <property type="project" value="UniProtKB-SubCell"/>
</dbReference>
<sequence>MTEQDNFSTTEDPNAEDGVTSDDATWILTATFIIFTMQTGFGMLESGCVTKKNEVNILIKNLVDVVFGGITYWAFGYGLQYGEAKGANPVFGVGKFIVDSDSEHMGSTFTTFIFQLSFSTTATTIVSGAMAERTDFTAYCIFSFLNTITYCVPAGWIWSNRGFLKALGFIDFAGSCAVHLLGGCAAIVSTLFIGPRLRRYDMPGSPPLGSAVNVTVGTLILWWGWLGFNCGSTFGISGTKWLFAGRAAITTINASLLGGIVGVFWGYGFCQRLDVPCVVNGLLGGLVSVTASCAYVEPWHAMVIGGLGAVVASIIPWYLDRIHMDDPVGAIAVHFGGGLWGTIAVGLFAQSGTQAGLFAGGGWYLLGVQILGAVCTAAWSLGTTYLLLKGISFVRSVRMSAWVEVLGADLVEHAVRHDQINDYEERFQELRRRGFACKHHPWITHVHPVLIQREQLQSWISVSKEEKQSNTQKRKAQHRPPTTGDYFLTRTVSETHLINPRNLAELLPGTLQPG</sequence>
<gene>
    <name evidence="10" type="ORF">CTOB1V02_LOCUS6177</name>
</gene>
<dbReference type="EMBL" id="OB661468">
    <property type="protein sequence ID" value="CAD7228290.1"/>
    <property type="molecule type" value="Genomic_DNA"/>
</dbReference>
<feature type="transmembrane region" description="Helical" evidence="8">
    <location>
        <begin position="331"/>
        <end position="351"/>
    </location>
</feature>
<feature type="region of interest" description="Disordered" evidence="9">
    <location>
        <begin position="463"/>
        <end position="486"/>
    </location>
</feature>
<feature type="transmembrane region" description="Helical" evidence="8">
    <location>
        <begin position="301"/>
        <end position="319"/>
    </location>
</feature>
<dbReference type="Gene3D" id="1.10.3430.10">
    <property type="entry name" value="Ammonium transporter AmtB like domains"/>
    <property type="match status" value="1"/>
</dbReference>
<evidence type="ECO:0000256" key="4">
    <source>
        <dbReference type="ARBA" id="ARBA00022692"/>
    </source>
</evidence>
<keyword evidence="6 8" id="KW-0472">Membrane</keyword>
<keyword evidence="4 8" id="KW-0812">Transmembrane</keyword>
<evidence type="ECO:0000256" key="5">
    <source>
        <dbReference type="ARBA" id="ARBA00022989"/>
    </source>
</evidence>
<name>A0A7R8ZKR0_9CRUS</name>
<dbReference type="GO" id="GO:0097272">
    <property type="term" value="P:ammonium homeostasis"/>
    <property type="evidence" value="ECO:0007669"/>
    <property type="project" value="TreeGrafter"/>
</dbReference>
<feature type="transmembrane region" description="Helical" evidence="8">
    <location>
        <begin position="170"/>
        <end position="194"/>
    </location>
</feature>
<evidence type="ECO:0000256" key="8">
    <source>
        <dbReference type="RuleBase" id="RU362002"/>
    </source>
</evidence>
<dbReference type="AlphaFoldDB" id="A0A7R8ZKR0"/>
<dbReference type="InterPro" id="IPR024041">
    <property type="entry name" value="NH4_transpt_AmtB-like_dom"/>
</dbReference>
<comment type="subcellular location">
    <subcellularLocation>
        <location evidence="8">Cell membrane</location>
        <topology evidence="8">Multi-pass membrane protein</topology>
    </subcellularLocation>
    <subcellularLocation>
        <location evidence="1">Membrane</location>
        <topology evidence="1">Multi-pass membrane protein</topology>
    </subcellularLocation>
</comment>
<organism evidence="10">
    <name type="scientific">Cyprideis torosa</name>
    <dbReference type="NCBI Taxonomy" id="163714"/>
    <lineage>
        <taxon>Eukaryota</taxon>
        <taxon>Metazoa</taxon>
        <taxon>Ecdysozoa</taxon>
        <taxon>Arthropoda</taxon>
        <taxon>Crustacea</taxon>
        <taxon>Oligostraca</taxon>
        <taxon>Ostracoda</taxon>
        <taxon>Podocopa</taxon>
        <taxon>Podocopida</taxon>
        <taxon>Cytherocopina</taxon>
        <taxon>Cytheroidea</taxon>
        <taxon>Cytherideidae</taxon>
        <taxon>Cyprideis</taxon>
    </lineage>
</organism>
<dbReference type="InterPro" id="IPR029020">
    <property type="entry name" value="Ammonium/urea_transptr"/>
</dbReference>
<evidence type="ECO:0000256" key="3">
    <source>
        <dbReference type="ARBA" id="ARBA00022448"/>
    </source>
</evidence>
<keyword evidence="3 8" id="KW-0813">Transport</keyword>
<feature type="transmembrane region" description="Helical" evidence="8">
    <location>
        <begin position="112"/>
        <end position="131"/>
    </location>
</feature>
<feature type="transmembrane region" description="Helical" evidence="8">
    <location>
        <begin position="206"/>
        <end position="225"/>
    </location>
</feature>
<feature type="transmembrane region" description="Helical" evidence="8">
    <location>
        <begin position="24"/>
        <end position="45"/>
    </location>
</feature>
<feature type="transmembrane region" description="Helical" evidence="8">
    <location>
        <begin position="277"/>
        <end position="295"/>
    </location>
</feature>
<dbReference type="InterPro" id="IPR018047">
    <property type="entry name" value="Ammonium_transpt_CS"/>
</dbReference>
<keyword evidence="7 8" id="KW-0924">Ammonia transport</keyword>
<dbReference type="InterPro" id="IPR001905">
    <property type="entry name" value="Ammonium_transpt"/>
</dbReference>
<evidence type="ECO:0000256" key="2">
    <source>
        <dbReference type="ARBA" id="ARBA00005887"/>
    </source>
</evidence>
<comment type="similarity">
    <text evidence="2 8">Belongs to the ammonia transporter channel (TC 1.A.11.2) family.</text>
</comment>
<feature type="region of interest" description="Disordered" evidence="9">
    <location>
        <begin position="1"/>
        <end position="20"/>
    </location>
</feature>
<dbReference type="PANTHER" id="PTHR11730:SF58">
    <property type="entry name" value="AMMONIUM TRANSPORTER"/>
    <property type="match status" value="1"/>
</dbReference>
<evidence type="ECO:0000256" key="6">
    <source>
        <dbReference type="ARBA" id="ARBA00023136"/>
    </source>
</evidence>
<dbReference type="GO" id="GO:0008519">
    <property type="term" value="F:ammonium channel activity"/>
    <property type="evidence" value="ECO:0007669"/>
    <property type="project" value="InterPro"/>
</dbReference>
<feature type="transmembrane region" description="Helical" evidence="8">
    <location>
        <begin position="138"/>
        <end position="158"/>
    </location>
</feature>
<evidence type="ECO:0000256" key="9">
    <source>
        <dbReference type="SAM" id="MobiDB-lite"/>
    </source>
</evidence>
<accession>A0A7R8ZKR0</accession>
<dbReference type="NCBIfam" id="TIGR00836">
    <property type="entry name" value="amt"/>
    <property type="match status" value="1"/>
</dbReference>
<keyword evidence="5 8" id="KW-1133">Transmembrane helix</keyword>
<dbReference type="PROSITE" id="PS01219">
    <property type="entry name" value="AMMONIUM_TRANSP"/>
    <property type="match status" value="1"/>
</dbReference>
<feature type="compositionally biased region" description="Polar residues" evidence="9">
    <location>
        <begin position="1"/>
        <end position="12"/>
    </location>
</feature>
<evidence type="ECO:0000256" key="7">
    <source>
        <dbReference type="ARBA" id="ARBA00023177"/>
    </source>
</evidence>
<dbReference type="SUPFAM" id="SSF111352">
    <property type="entry name" value="Ammonium transporter"/>
    <property type="match status" value="1"/>
</dbReference>
<feature type="transmembrane region" description="Helical" evidence="8">
    <location>
        <begin position="363"/>
        <end position="388"/>
    </location>
</feature>
<evidence type="ECO:0000313" key="10">
    <source>
        <dbReference type="EMBL" id="CAD7228290.1"/>
    </source>
</evidence>
<dbReference type="FunFam" id="1.10.3430.10:FF:000008">
    <property type="entry name" value="Ammonium transporter"/>
    <property type="match status" value="1"/>
</dbReference>
<feature type="transmembrane region" description="Helical" evidence="8">
    <location>
        <begin position="57"/>
        <end position="75"/>
    </location>
</feature>
<feature type="transmembrane region" description="Helical" evidence="8">
    <location>
        <begin position="245"/>
        <end position="265"/>
    </location>
</feature>
<protein>
    <recommendedName>
        <fullName evidence="8">Ammonium transporter</fullName>
    </recommendedName>
</protein>
<dbReference type="OrthoDB" id="534912at2759"/>